<accession>A0A5C4THB2</accession>
<dbReference type="AlphaFoldDB" id="A0A5C4THB2"/>
<evidence type="ECO:0000256" key="1">
    <source>
        <dbReference type="ARBA" id="ARBA00023015"/>
    </source>
</evidence>
<feature type="DNA-binding region" description="H-T-H motif" evidence="4">
    <location>
        <begin position="36"/>
        <end position="55"/>
    </location>
</feature>
<gene>
    <name evidence="6" type="ORF">FE784_03315</name>
</gene>
<protein>
    <submittedName>
        <fullName evidence="6">TetR/AcrR family transcriptional regulator</fullName>
    </submittedName>
</protein>
<dbReference type="InterPro" id="IPR036271">
    <property type="entry name" value="Tet_transcr_reg_TetR-rel_C_sf"/>
</dbReference>
<name>A0A5C4THB2_9BACL</name>
<evidence type="ECO:0000256" key="3">
    <source>
        <dbReference type="ARBA" id="ARBA00023163"/>
    </source>
</evidence>
<reference evidence="6 7" key="1">
    <citation type="submission" date="2019-05" db="EMBL/GenBank/DDBJ databases">
        <title>We sequenced the genome of Paenibacillus hemerocallicola KCTC 33185 for further insight into its adaptation and study the phylogeny of Paenibacillus.</title>
        <authorList>
            <person name="Narsing Rao M.P."/>
        </authorList>
    </citation>
    <scope>NUCLEOTIDE SEQUENCE [LARGE SCALE GENOMIC DNA]</scope>
    <source>
        <strain evidence="6 7">KCTC 33185</strain>
    </source>
</reference>
<organism evidence="6 7">
    <name type="scientific">Paenibacillus hemerocallicola</name>
    <dbReference type="NCBI Taxonomy" id="1172614"/>
    <lineage>
        <taxon>Bacteria</taxon>
        <taxon>Bacillati</taxon>
        <taxon>Bacillota</taxon>
        <taxon>Bacilli</taxon>
        <taxon>Bacillales</taxon>
        <taxon>Paenibacillaceae</taxon>
        <taxon>Paenibacillus</taxon>
    </lineage>
</organism>
<comment type="caution">
    <text evidence="6">The sequence shown here is derived from an EMBL/GenBank/DDBJ whole genome shotgun (WGS) entry which is preliminary data.</text>
</comment>
<dbReference type="EMBL" id="VDCQ01000003">
    <property type="protein sequence ID" value="TNJ67870.1"/>
    <property type="molecule type" value="Genomic_DNA"/>
</dbReference>
<dbReference type="InterPro" id="IPR001647">
    <property type="entry name" value="HTH_TetR"/>
</dbReference>
<keyword evidence="2 4" id="KW-0238">DNA-binding</keyword>
<feature type="domain" description="HTH tetR-type" evidence="5">
    <location>
        <begin position="13"/>
        <end position="73"/>
    </location>
</feature>
<dbReference type="InterPro" id="IPR009057">
    <property type="entry name" value="Homeodomain-like_sf"/>
</dbReference>
<dbReference type="SUPFAM" id="SSF48498">
    <property type="entry name" value="Tetracyclin repressor-like, C-terminal domain"/>
    <property type="match status" value="1"/>
</dbReference>
<dbReference type="PANTHER" id="PTHR30055">
    <property type="entry name" value="HTH-TYPE TRANSCRIPTIONAL REGULATOR RUTR"/>
    <property type="match status" value="1"/>
</dbReference>
<dbReference type="Gene3D" id="1.10.357.10">
    <property type="entry name" value="Tetracycline Repressor, domain 2"/>
    <property type="match status" value="1"/>
</dbReference>
<evidence type="ECO:0000313" key="6">
    <source>
        <dbReference type="EMBL" id="TNJ67870.1"/>
    </source>
</evidence>
<keyword evidence="1" id="KW-0805">Transcription regulation</keyword>
<evidence type="ECO:0000256" key="4">
    <source>
        <dbReference type="PROSITE-ProRule" id="PRU00335"/>
    </source>
</evidence>
<dbReference type="OrthoDB" id="2373640at2"/>
<dbReference type="SUPFAM" id="SSF46689">
    <property type="entry name" value="Homeodomain-like"/>
    <property type="match status" value="1"/>
</dbReference>
<dbReference type="InterPro" id="IPR050109">
    <property type="entry name" value="HTH-type_TetR-like_transc_reg"/>
</dbReference>
<evidence type="ECO:0000256" key="2">
    <source>
        <dbReference type="ARBA" id="ARBA00023125"/>
    </source>
</evidence>
<dbReference type="PROSITE" id="PS50977">
    <property type="entry name" value="HTH_TETR_2"/>
    <property type="match status" value="1"/>
</dbReference>
<keyword evidence="3" id="KW-0804">Transcription</keyword>
<dbReference type="Proteomes" id="UP000307943">
    <property type="component" value="Unassembled WGS sequence"/>
</dbReference>
<dbReference type="GO" id="GO:0003700">
    <property type="term" value="F:DNA-binding transcription factor activity"/>
    <property type="evidence" value="ECO:0007669"/>
    <property type="project" value="TreeGrafter"/>
</dbReference>
<proteinExistence type="predicted"/>
<dbReference type="PRINTS" id="PR00455">
    <property type="entry name" value="HTHTETR"/>
</dbReference>
<sequence length="201" mass="22527">MPRTKEQFEEMRNATREKIQEAAMQLFVQKGFGSTNVQAIADLAGISIGLLYRHYKTKEQLFSELVEFSLAGIRAVTDLFGLDESPKKLIGQFVSEVYNDMITGEQLANLLILMSQSFFSGEANLKQNEIAELNGKMLHSTAELIKRGQELGEFHSGNPHEMAIYFYSAIHGLAVMKITLKDSFTMPSSSILTAFLYKEGE</sequence>
<dbReference type="GO" id="GO:0000976">
    <property type="term" value="F:transcription cis-regulatory region binding"/>
    <property type="evidence" value="ECO:0007669"/>
    <property type="project" value="TreeGrafter"/>
</dbReference>
<dbReference type="PANTHER" id="PTHR30055:SF234">
    <property type="entry name" value="HTH-TYPE TRANSCRIPTIONAL REGULATOR BETI"/>
    <property type="match status" value="1"/>
</dbReference>
<evidence type="ECO:0000313" key="7">
    <source>
        <dbReference type="Proteomes" id="UP000307943"/>
    </source>
</evidence>
<dbReference type="Pfam" id="PF00440">
    <property type="entry name" value="TetR_N"/>
    <property type="match status" value="1"/>
</dbReference>
<evidence type="ECO:0000259" key="5">
    <source>
        <dbReference type="PROSITE" id="PS50977"/>
    </source>
</evidence>
<keyword evidence="7" id="KW-1185">Reference proteome</keyword>